<proteinExistence type="predicted"/>
<dbReference type="InterPro" id="IPR004360">
    <property type="entry name" value="Glyas_Fos-R_dOase_dom"/>
</dbReference>
<dbReference type="InterPro" id="IPR029068">
    <property type="entry name" value="Glyas_Bleomycin-R_OHBP_Dase"/>
</dbReference>
<dbReference type="RefSeq" id="WP_258734329.1">
    <property type="nucleotide sequence ID" value="NZ_JANTHZ010000010.1"/>
</dbReference>
<dbReference type="AlphaFoldDB" id="A0A9X2PHH7"/>
<sequence>MSIACRFDHVHLRLDDYIAAADWFCDRLGARVVNRIDPPARPKVDLDLGGVKLTLSPRAAGGAVGGPGPIDHLAFVVADVKAAAEELVGKGAVIVEPVTMARPGVWTVFIEGPERIKIELLQRM</sequence>
<dbReference type="CDD" id="cd06587">
    <property type="entry name" value="VOC"/>
    <property type="match status" value="1"/>
</dbReference>
<dbReference type="EMBL" id="JANTHZ010000010">
    <property type="protein sequence ID" value="MCS0497176.1"/>
    <property type="molecule type" value="Genomic_DNA"/>
</dbReference>
<comment type="caution">
    <text evidence="2">The sequence shown here is derived from an EMBL/GenBank/DDBJ whole genome shotgun (WGS) entry which is preliminary data.</text>
</comment>
<gene>
    <name evidence="2" type="ORF">NVS89_18985</name>
</gene>
<keyword evidence="3" id="KW-1185">Reference proteome</keyword>
<dbReference type="InterPro" id="IPR037523">
    <property type="entry name" value="VOC_core"/>
</dbReference>
<evidence type="ECO:0000259" key="1">
    <source>
        <dbReference type="PROSITE" id="PS51819"/>
    </source>
</evidence>
<dbReference type="Pfam" id="PF00903">
    <property type="entry name" value="Glyoxalase"/>
    <property type="match status" value="1"/>
</dbReference>
<dbReference type="Gene3D" id="3.10.180.10">
    <property type="entry name" value="2,3-Dihydroxybiphenyl 1,2-Dioxygenase, domain 1"/>
    <property type="match status" value="1"/>
</dbReference>
<organism evidence="2 3">
    <name type="scientific">Ancylobacter mangrovi</name>
    <dbReference type="NCBI Taxonomy" id="2972472"/>
    <lineage>
        <taxon>Bacteria</taxon>
        <taxon>Pseudomonadati</taxon>
        <taxon>Pseudomonadota</taxon>
        <taxon>Alphaproteobacteria</taxon>
        <taxon>Hyphomicrobiales</taxon>
        <taxon>Xanthobacteraceae</taxon>
        <taxon>Ancylobacter</taxon>
    </lineage>
</organism>
<evidence type="ECO:0000313" key="3">
    <source>
        <dbReference type="Proteomes" id="UP001151088"/>
    </source>
</evidence>
<reference evidence="2" key="1">
    <citation type="submission" date="2022-08" db="EMBL/GenBank/DDBJ databases">
        <authorList>
            <person name="Li F."/>
        </authorList>
    </citation>
    <scope>NUCLEOTIDE SEQUENCE</scope>
    <source>
        <strain evidence="2">MQZ15Z-1</strain>
    </source>
</reference>
<accession>A0A9X2PHH7</accession>
<dbReference type="PROSITE" id="PS51819">
    <property type="entry name" value="VOC"/>
    <property type="match status" value="1"/>
</dbReference>
<feature type="domain" description="VOC" evidence="1">
    <location>
        <begin position="6"/>
        <end position="123"/>
    </location>
</feature>
<evidence type="ECO:0000313" key="2">
    <source>
        <dbReference type="EMBL" id="MCS0497176.1"/>
    </source>
</evidence>
<dbReference type="Proteomes" id="UP001151088">
    <property type="component" value="Unassembled WGS sequence"/>
</dbReference>
<dbReference type="SUPFAM" id="SSF54593">
    <property type="entry name" value="Glyoxalase/Bleomycin resistance protein/Dihydroxybiphenyl dioxygenase"/>
    <property type="match status" value="1"/>
</dbReference>
<name>A0A9X2PHH7_9HYPH</name>
<protein>
    <submittedName>
        <fullName evidence="2">VOC family protein</fullName>
    </submittedName>
</protein>